<dbReference type="InterPro" id="IPR039513">
    <property type="entry name" value="PL-6"/>
</dbReference>
<evidence type="ECO:0000313" key="2">
    <source>
        <dbReference type="Proteomes" id="UP000319004"/>
    </source>
</evidence>
<dbReference type="CDD" id="cd14251">
    <property type="entry name" value="PL-6"/>
    <property type="match status" value="1"/>
</dbReference>
<dbReference type="PROSITE" id="PS51257">
    <property type="entry name" value="PROKAR_LIPOPROTEIN"/>
    <property type="match status" value="1"/>
</dbReference>
<gene>
    <name evidence="1" type="primary">cslB</name>
    <name evidence="1" type="ORF">Enr13x_75380</name>
</gene>
<organism evidence="1 2">
    <name type="scientific">Stieleria neptunia</name>
    <dbReference type="NCBI Taxonomy" id="2527979"/>
    <lineage>
        <taxon>Bacteria</taxon>
        <taxon>Pseudomonadati</taxon>
        <taxon>Planctomycetota</taxon>
        <taxon>Planctomycetia</taxon>
        <taxon>Pirellulales</taxon>
        <taxon>Pirellulaceae</taxon>
        <taxon>Stieleria</taxon>
    </lineage>
</organism>
<dbReference type="RefSeq" id="WP_197455619.1">
    <property type="nucleotide sequence ID" value="NZ_CP037423.1"/>
</dbReference>
<dbReference type="EMBL" id="CP037423">
    <property type="protein sequence ID" value="QDV47627.1"/>
    <property type="molecule type" value="Genomic_DNA"/>
</dbReference>
<dbReference type="SUPFAM" id="SSF51126">
    <property type="entry name" value="Pectin lyase-like"/>
    <property type="match status" value="1"/>
</dbReference>
<dbReference type="AlphaFoldDB" id="A0A518I3L6"/>
<accession>A0A518I3L6</accession>
<dbReference type="InterPro" id="IPR011050">
    <property type="entry name" value="Pectin_lyase_fold/virulence"/>
</dbReference>
<protein>
    <submittedName>
        <fullName evidence="1">Chondroitinase-B</fullName>
        <ecNumber evidence="1">4.2.2.19</ecNumber>
    </submittedName>
</protein>
<dbReference type="Gene3D" id="2.160.20.10">
    <property type="entry name" value="Single-stranded right-handed beta-helix, Pectin lyase-like"/>
    <property type="match status" value="1"/>
</dbReference>
<evidence type="ECO:0000313" key="1">
    <source>
        <dbReference type="EMBL" id="QDV47627.1"/>
    </source>
</evidence>
<proteinExistence type="predicted"/>
<dbReference type="InterPro" id="IPR012334">
    <property type="entry name" value="Pectin_lyas_fold"/>
</dbReference>
<keyword evidence="1" id="KW-0456">Lyase</keyword>
<dbReference type="GO" id="GO:0033999">
    <property type="term" value="F:chondroitin B lyase activity"/>
    <property type="evidence" value="ECO:0007669"/>
    <property type="project" value="UniProtKB-EC"/>
</dbReference>
<dbReference type="EC" id="4.2.2.19" evidence="1"/>
<dbReference type="KEGG" id="snep:Enr13x_75380"/>
<dbReference type="Pfam" id="PF14592">
    <property type="entry name" value="Chondroitinas_B"/>
    <property type="match status" value="1"/>
</dbReference>
<name>A0A518I3L6_9BACT</name>
<keyword evidence="2" id="KW-1185">Reference proteome</keyword>
<dbReference type="Proteomes" id="UP000319004">
    <property type="component" value="Chromosome"/>
</dbReference>
<reference evidence="1 2" key="1">
    <citation type="submission" date="2019-03" db="EMBL/GenBank/DDBJ databases">
        <title>Deep-cultivation of Planctomycetes and their phenomic and genomic characterization uncovers novel biology.</title>
        <authorList>
            <person name="Wiegand S."/>
            <person name="Jogler M."/>
            <person name="Boedeker C."/>
            <person name="Pinto D."/>
            <person name="Vollmers J."/>
            <person name="Rivas-Marin E."/>
            <person name="Kohn T."/>
            <person name="Peeters S.H."/>
            <person name="Heuer A."/>
            <person name="Rast P."/>
            <person name="Oberbeckmann S."/>
            <person name="Bunk B."/>
            <person name="Jeske O."/>
            <person name="Meyerdierks A."/>
            <person name="Storesund J.E."/>
            <person name="Kallscheuer N."/>
            <person name="Luecker S."/>
            <person name="Lage O.M."/>
            <person name="Pohl T."/>
            <person name="Merkel B.J."/>
            <person name="Hornburger P."/>
            <person name="Mueller R.-W."/>
            <person name="Bruemmer F."/>
            <person name="Labrenz M."/>
            <person name="Spormann A.M."/>
            <person name="Op den Camp H."/>
            <person name="Overmann J."/>
            <person name="Amann R."/>
            <person name="Jetten M.S.M."/>
            <person name="Mascher T."/>
            <person name="Medema M.H."/>
            <person name="Devos D.P."/>
            <person name="Kaster A.-K."/>
            <person name="Ovreas L."/>
            <person name="Rohde M."/>
            <person name="Galperin M.Y."/>
            <person name="Jogler C."/>
        </authorList>
    </citation>
    <scope>NUCLEOTIDE SEQUENCE [LARGE SCALE GENOMIC DNA]</scope>
    <source>
        <strain evidence="1 2">Enr13</strain>
    </source>
</reference>
<sequence length="480" mass="52518">MIDRFGRSPVVTSVALLLGCLAALLQCPVLGKEFLIEQPSELKSVLRQIAAGDSIVLADGDWQDAKLTFDQLPGTQDAPISIRPQRPGGVVFSGATEFRVSGTHVEVSGFAFVDPAGVSDVVQLRTHSQRLAHHCRITNCSFEQTADSDAGIESRWLSIYGTHNRVDHCYFGGKKSRGTTLVVWVRDVPEHHRIDHNQFGPRPELGRNGGETIRIGTSEVSEFECASVVEDNYFYRCDGEAEIVSNKSCGNIYRHNVFDSCAGALTLRHGHRCLVDGNLFLGRKQRGTGGVRLIGQDHRVTNNYFEGLRGDAERAALCMMNGVPNGALNSYAPVRGALVAHNTFIDCKVSMEIGVGAGKEQSANPSDCQIIGNVLMPLKWQLFRIHADPKDFVWRGNLQQHGKGDRDTFLQFPDVELTLQRAADGLLRPIDARPLRCEVSGVVKNDIDDLPRGATPLAGCDDPATAHRVWASAENTGPTW</sequence>